<accession>A0AAV5B2I7</accession>
<sequence length="59" mass="5855">MGRRVRPKHMGGGGAGPSLDGHDVAVIAISAVASTLADRLPGGLLDQLLQLIAGPLGCP</sequence>
<dbReference type="Proteomes" id="UP001055025">
    <property type="component" value="Unassembled WGS sequence"/>
</dbReference>
<feature type="region of interest" description="Disordered" evidence="1">
    <location>
        <begin position="1"/>
        <end position="20"/>
    </location>
</feature>
<comment type="caution">
    <text evidence="2">The sequence shown here is derived from an EMBL/GenBank/DDBJ whole genome shotgun (WGS) entry which is preliminary data.</text>
</comment>
<keyword evidence="3" id="KW-1185">Reference proteome</keyword>
<dbReference type="AlphaFoldDB" id="A0AAV5B2I7"/>
<dbReference type="EMBL" id="BQKC01000001">
    <property type="protein sequence ID" value="GJM55639.1"/>
    <property type="molecule type" value="Genomic_DNA"/>
</dbReference>
<evidence type="ECO:0000256" key="1">
    <source>
        <dbReference type="SAM" id="MobiDB-lite"/>
    </source>
</evidence>
<evidence type="ECO:0000313" key="2">
    <source>
        <dbReference type="EMBL" id="GJM55639.1"/>
    </source>
</evidence>
<gene>
    <name evidence="2" type="ORF">ATOP_12940</name>
</gene>
<protein>
    <submittedName>
        <fullName evidence="2">Uncharacterized protein</fullName>
    </submittedName>
</protein>
<dbReference type="RefSeq" id="WP_265590864.1">
    <property type="nucleotide sequence ID" value="NZ_BQKC01000001.1"/>
</dbReference>
<reference evidence="2" key="1">
    <citation type="journal article" date="2022" name="Int. J. Syst. Evol. Microbiol.">
        <title>Granulimonas faecalis gen. nov., sp. nov., and Leptogranulimonas caecicola gen. nov., sp. nov., novel lactate-producing Atopobiaceae bacteria isolated from mouse intestines, and an emended description of the family Atopobiaceae.</title>
        <authorList>
            <person name="Morinaga K."/>
            <person name="Kusada H."/>
            <person name="Sakamoto S."/>
            <person name="Murakami T."/>
            <person name="Toyoda A."/>
            <person name="Mori H."/>
            <person name="Meng X.Y."/>
            <person name="Takashino M."/>
            <person name="Murotomi K."/>
            <person name="Tamaki H."/>
        </authorList>
    </citation>
    <scope>NUCLEOTIDE SEQUENCE</scope>
    <source>
        <strain evidence="2">OPF53</strain>
    </source>
</reference>
<proteinExistence type="predicted"/>
<name>A0AAV5B2I7_9ACTN</name>
<evidence type="ECO:0000313" key="3">
    <source>
        <dbReference type="Proteomes" id="UP001055025"/>
    </source>
</evidence>
<organism evidence="2 3">
    <name type="scientific">Granulimonas faecalis</name>
    <dbReference type="NCBI Taxonomy" id="2894155"/>
    <lineage>
        <taxon>Bacteria</taxon>
        <taxon>Bacillati</taxon>
        <taxon>Actinomycetota</taxon>
        <taxon>Coriobacteriia</taxon>
        <taxon>Coriobacteriales</taxon>
        <taxon>Kribbibacteriaceae</taxon>
        <taxon>Granulimonas</taxon>
    </lineage>
</organism>